<keyword evidence="1" id="KW-0430">Lectin</keyword>
<dbReference type="PANTHER" id="PTHR46746">
    <property type="entry name" value="KILLER CELL LECTIN-LIKE RECEPTOR SUBFAMILY F MEMBER 2"/>
    <property type="match status" value="1"/>
</dbReference>
<keyword evidence="2" id="KW-1133">Transmembrane helix</keyword>
<keyword evidence="2" id="KW-0812">Transmembrane</keyword>
<evidence type="ECO:0000313" key="5">
    <source>
        <dbReference type="Proteomes" id="UP001066276"/>
    </source>
</evidence>
<dbReference type="AlphaFoldDB" id="A0AAV7P4P4"/>
<dbReference type="PROSITE" id="PS50041">
    <property type="entry name" value="C_TYPE_LECTIN_2"/>
    <property type="match status" value="1"/>
</dbReference>
<proteinExistence type="predicted"/>
<keyword evidence="5" id="KW-1185">Reference proteome</keyword>
<dbReference type="SUPFAM" id="SSF56436">
    <property type="entry name" value="C-type lectin-like"/>
    <property type="match status" value="1"/>
</dbReference>
<organism evidence="4 5">
    <name type="scientific">Pleurodeles waltl</name>
    <name type="common">Iberian ribbed newt</name>
    <dbReference type="NCBI Taxonomy" id="8319"/>
    <lineage>
        <taxon>Eukaryota</taxon>
        <taxon>Metazoa</taxon>
        <taxon>Chordata</taxon>
        <taxon>Craniata</taxon>
        <taxon>Vertebrata</taxon>
        <taxon>Euteleostomi</taxon>
        <taxon>Amphibia</taxon>
        <taxon>Batrachia</taxon>
        <taxon>Caudata</taxon>
        <taxon>Salamandroidea</taxon>
        <taxon>Salamandridae</taxon>
        <taxon>Pleurodelinae</taxon>
        <taxon>Pleurodeles</taxon>
    </lineage>
</organism>
<dbReference type="PANTHER" id="PTHR46746:SF8">
    <property type="entry name" value="CD209 ANTIGEN-LIKE PROTEIN A"/>
    <property type="match status" value="1"/>
</dbReference>
<dbReference type="Gene3D" id="3.10.100.10">
    <property type="entry name" value="Mannose-Binding Protein A, subunit A"/>
    <property type="match status" value="1"/>
</dbReference>
<dbReference type="Pfam" id="PF00059">
    <property type="entry name" value="Lectin_C"/>
    <property type="match status" value="1"/>
</dbReference>
<dbReference type="InterPro" id="IPR051379">
    <property type="entry name" value="C-type_Lectin_Receptor_IMM"/>
</dbReference>
<dbReference type="InterPro" id="IPR016187">
    <property type="entry name" value="CTDL_fold"/>
</dbReference>
<reference evidence="4" key="1">
    <citation type="journal article" date="2022" name="bioRxiv">
        <title>Sequencing and chromosome-scale assembly of the giantPleurodeles waltlgenome.</title>
        <authorList>
            <person name="Brown T."/>
            <person name="Elewa A."/>
            <person name="Iarovenko S."/>
            <person name="Subramanian E."/>
            <person name="Araus A.J."/>
            <person name="Petzold A."/>
            <person name="Susuki M."/>
            <person name="Suzuki K.-i.T."/>
            <person name="Hayashi T."/>
            <person name="Toyoda A."/>
            <person name="Oliveira C."/>
            <person name="Osipova E."/>
            <person name="Leigh N.D."/>
            <person name="Simon A."/>
            <person name="Yun M.H."/>
        </authorList>
    </citation>
    <scope>NUCLEOTIDE SEQUENCE</scope>
    <source>
        <strain evidence="4">20211129_DDA</strain>
        <tissue evidence="4">Liver</tissue>
    </source>
</reference>
<feature type="transmembrane region" description="Helical" evidence="2">
    <location>
        <begin position="21"/>
        <end position="44"/>
    </location>
</feature>
<evidence type="ECO:0000259" key="3">
    <source>
        <dbReference type="PROSITE" id="PS50041"/>
    </source>
</evidence>
<name>A0AAV7P4P4_PLEWA</name>
<gene>
    <name evidence="4" type="ORF">NDU88_000613</name>
</gene>
<dbReference type="SMART" id="SM00034">
    <property type="entry name" value="CLECT"/>
    <property type="match status" value="1"/>
</dbReference>
<dbReference type="GO" id="GO:0030246">
    <property type="term" value="F:carbohydrate binding"/>
    <property type="evidence" value="ECO:0007669"/>
    <property type="project" value="UniProtKB-KW"/>
</dbReference>
<evidence type="ECO:0000313" key="4">
    <source>
        <dbReference type="EMBL" id="KAJ1122109.1"/>
    </source>
</evidence>
<sequence>MEGRCRGSRNMQEGPLWFCCLYGLPLVLVSFLKLSEIIALVSFVKPACESNHTRADIKELLGSTTYQSQGRDHTSADEGTSTPKQCTKLLSALEEFQEDLCDRAGDTTCKLCPLHWVSERAMCYYFSEEKKNWAEGQDYCRRRKAVMVSLDDSVKKDFITNMLSTKKGYFWLGLQKQAGTWTWLTGVPLHKELFPIKDDASDQACISGKDAFSAESCFNPNKWICEKNAVEFPNIVANHAGH</sequence>
<keyword evidence="2" id="KW-0472">Membrane</keyword>
<protein>
    <recommendedName>
        <fullName evidence="3">C-type lectin domain-containing protein</fullName>
    </recommendedName>
</protein>
<dbReference type="Proteomes" id="UP001066276">
    <property type="component" value="Chromosome 7"/>
</dbReference>
<feature type="domain" description="C-type lectin" evidence="3">
    <location>
        <begin position="119"/>
        <end position="226"/>
    </location>
</feature>
<dbReference type="InterPro" id="IPR016186">
    <property type="entry name" value="C-type_lectin-like/link_sf"/>
</dbReference>
<accession>A0AAV7P4P4</accession>
<dbReference type="InterPro" id="IPR001304">
    <property type="entry name" value="C-type_lectin-like"/>
</dbReference>
<evidence type="ECO:0000256" key="2">
    <source>
        <dbReference type="SAM" id="Phobius"/>
    </source>
</evidence>
<comment type="caution">
    <text evidence="4">The sequence shown here is derived from an EMBL/GenBank/DDBJ whole genome shotgun (WGS) entry which is preliminary data.</text>
</comment>
<evidence type="ECO:0000256" key="1">
    <source>
        <dbReference type="ARBA" id="ARBA00022734"/>
    </source>
</evidence>
<dbReference type="EMBL" id="JANPWB010000011">
    <property type="protein sequence ID" value="KAJ1122109.1"/>
    <property type="molecule type" value="Genomic_DNA"/>
</dbReference>